<keyword evidence="2" id="KW-1185">Reference proteome</keyword>
<evidence type="ECO:0000313" key="2">
    <source>
        <dbReference type="Proteomes" id="UP000500767"/>
    </source>
</evidence>
<dbReference type="InterPro" id="IPR007833">
    <property type="entry name" value="Capsule_polysaccharide_synth"/>
</dbReference>
<evidence type="ECO:0000313" key="1">
    <source>
        <dbReference type="EMBL" id="QKE90170.1"/>
    </source>
</evidence>
<dbReference type="AlphaFoldDB" id="A0A6M8HPG3"/>
<name>A0A6M8HPG3_9PROT</name>
<sequence length="542" mass="58217">MHRAGVGGQFWNSRPPALRAGFEVTLVCIPSDLHVATRLWRDAVQTQEAARLVLVLPRRRHADARLRPLLDEARHSGAQLVAADVDPHALLDRAAAVQVGAVDTLSALALLRELPVSRLHASGHRIREDPARALALLLSATRYTDPFSGAPMTAEAAIALLAEWRRIMMANRDIAACVGMSLWKRRRIAQLFARADATGSPPFHRRAKSAVRAAQSRDGQATGSIAVWSTRVPDGLVAEAASAGVPVARVEDGFIRSLGLGSDLLPPASVIVDRTGVYFDPSGPSDLETILATHSFDDAIRDRARRLIEQLVAANISKYAAGGSAPALGAPPGRPIVLVPGQVADDLSVRLGGGAIRDNLALLQQVRATVPDAFIVYRPHPDVVAGHRPGALADATVLHFADHISRGGAIAPLIGSVDEVHTLTSLAGFEALLRGRLVVTYGQPFYAGWGLTEDRAPIPRRGRLLAIEELVAATLILYPRYIDLRTRLPCGPEVLIDSLANSALWRPTALMRLRRLQGRMRRHLRTVHVRPSGSAIDGAADA</sequence>
<organism evidence="1 2">
    <name type="scientific">Lichenicola cladoniae</name>
    <dbReference type="NCBI Taxonomy" id="1484109"/>
    <lineage>
        <taxon>Bacteria</taxon>
        <taxon>Pseudomonadati</taxon>
        <taxon>Pseudomonadota</taxon>
        <taxon>Alphaproteobacteria</taxon>
        <taxon>Acetobacterales</taxon>
        <taxon>Acetobacteraceae</taxon>
        <taxon>Lichenicola</taxon>
    </lineage>
</organism>
<dbReference type="KEGG" id="lck:HN018_09035"/>
<dbReference type="CDD" id="cd16439">
    <property type="entry name" value="beta_Kdo_transferase_KpsC_2"/>
    <property type="match status" value="1"/>
</dbReference>
<dbReference type="GO" id="GO:0000271">
    <property type="term" value="P:polysaccharide biosynthetic process"/>
    <property type="evidence" value="ECO:0007669"/>
    <property type="project" value="InterPro"/>
</dbReference>
<reference evidence="1 2" key="1">
    <citation type="journal article" date="2014" name="World J. Microbiol. Biotechnol.">
        <title>Biodiversity and physiological characteristics of Antarctic and Arctic lichens-associated bacteria.</title>
        <authorList>
            <person name="Lee Y.M."/>
            <person name="Kim E.H."/>
            <person name="Lee H.K."/>
            <person name="Hong S.G."/>
        </authorList>
    </citation>
    <scope>NUCLEOTIDE SEQUENCE [LARGE SCALE GENOMIC DNA]</scope>
    <source>
        <strain evidence="1 2">PAMC 26569</strain>
    </source>
</reference>
<dbReference type="Pfam" id="PF05159">
    <property type="entry name" value="Capsule_synth"/>
    <property type="match status" value="1"/>
</dbReference>
<accession>A0A6M8HPG3</accession>
<dbReference type="Proteomes" id="UP000500767">
    <property type="component" value="Chromosome"/>
</dbReference>
<proteinExistence type="predicted"/>
<dbReference type="GO" id="GO:0015774">
    <property type="term" value="P:polysaccharide transport"/>
    <property type="evidence" value="ECO:0007669"/>
    <property type="project" value="InterPro"/>
</dbReference>
<gene>
    <name evidence="1" type="ORF">HN018_09035</name>
</gene>
<protein>
    <submittedName>
        <fullName evidence="1">Capsular biosynthesis protein</fullName>
    </submittedName>
</protein>
<dbReference type="EMBL" id="CP053708">
    <property type="protein sequence ID" value="QKE90170.1"/>
    <property type="molecule type" value="Genomic_DNA"/>
</dbReference>